<keyword evidence="2" id="KW-1185">Reference proteome</keyword>
<evidence type="ECO:0000313" key="1">
    <source>
        <dbReference type="EMBL" id="TEB10019.1"/>
    </source>
</evidence>
<dbReference type="Proteomes" id="UP000297597">
    <property type="component" value="Unassembled WGS sequence"/>
</dbReference>
<protein>
    <submittedName>
        <fullName evidence="1">Uncharacterized protein</fullName>
    </submittedName>
</protein>
<organism evidence="1 2">
    <name type="scientific">Pelotomaculum propionicicum</name>
    <dbReference type="NCBI Taxonomy" id="258475"/>
    <lineage>
        <taxon>Bacteria</taxon>
        <taxon>Bacillati</taxon>
        <taxon>Bacillota</taxon>
        <taxon>Clostridia</taxon>
        <taxon>Eubacteriales</taxon>
        <taxon>Desulfotomaculaceae</taxon>
        <taxon>Pelotomaculum</taxon>
    </lineage>
</organism>
<evidence type="ECO:0000313" key="2">
    <source>
        <dbReference type="Proteomes" id="UP000297597"/>
    </source>
</evidence>
<accession>A0A4Y7RMP8</accession>
<reference evidence="1 2" key="1">
    <citation type="journal article" date="2018" name="Environ. Microbiol.">
        <title>Novel energy conservation strategies and behaviour of Pelotomaculum schinkii driving syntrophic propionate catabolism.</title>
        <authorList>
            <person name="Hidalgo-Ahumada C.A.P."/>
            <person name="Nobu M.K."/>
            <person name="Narihiro T."/>
            <person name="Tamaki H."/>
            <person name="Liu W.T."/>
            <person name="Kamagata Y."/>
            <person name="Stams A.J.M."/>
            <person name="Imachi H."/>
            <person name="Sousa D.Z."/>
        </authorList>
    </citation>
    <scope>NUCLEOTIDE SEQUENCE [LARGE SCALE GENOMIC DNA]</scope>
    <source>
        <strain evidence="1 2">MGP</strain>
    </source>
</reference>
<gene>
    <name evidence="1" type="ORF">Pmgp_02714</name>
</gene>
<comment type="caution">
    <text evidence="1">The sequence shown here is derived from an EMBL/GenBank/DDBJ whole genome shotgun (WGS) entry which is preliminary data.</text>
</comment>
<dbReference type="AlphaFoldDB" id="A0A4Y7RMP8"/>
<sequence length="83" mass="9322">MLRPSLKCNCGHVLQIAAIEEQPEEIRATYQAILPKMLFVCPSCSQLLPFTPGNIAEPKVGITDGRVIQNREITDLFRKLDKI</sequence>
<name>A0A4Y7RMP8_9FIRM</name>
<proteinExistence type="predicted"/>
<dbReference type="EMBL" id="QFFZ01000034">
    <property type="protein sequence ID" value="TEB10019.1"/>
    <property type="molecule type" value="Genomic_DNA"/>
</dbReference>